<proteinExistence type="inferred from homology"/>
<comment type="similarity">
    <text evidence="2">Belongs to the major royal jelly protein family.</text>
</comment>
<keyword evidence="5" id="KW-1185">Reference proteome</keyword>
<evidence type="ECO:0000313" key="4">
    <source>
        <dbReference type="EMBL" id="KAF3762797.1"/>
    </source>
</evidence>
<evidence type="ECO:0000256" key="1">
    <source>
        <dbReference type="ARBA" id="ARBA00004613"/>
    </source>
</evidence>
<dbReference type="Proteomes" id="UP000803844">
    <property type="component" value="Unassembled WGS sequence"/>
</dbReference>
<dbReference type="RefSeq" id="XP_040773776.1">
    <property type="nucleotide sequence ID" value="XM_040915545.1"/>
</dbReference>
<dbReference type="PANTHER" id="PTHR10009">
    <property type="entry name" value="PROTEIN YELLOW-RELATED"/>
    <property type="match status" value="1"/>
</dbReference>
<dbReference type="EMBL" id="MU032350">
    <property type="protein sequence ID" value="KAF3762797.1"/>
    <property type="molecule type" value="Genomic_DNA"/>
</dbReference>
<reference evidence="4" key="1">
    <citation type="journal article" date="2020" name="Phytopathology">
        <title>Genome sequence of the chestnut blight fungus Cryphonectria parasitica EP155: A fundamental resource for an archetypical invasive plant pathogen.</title>
        <authorList>
            <person name="Crouch J.A."/>
            <person name="Dawe A."/>
            <person name="Aerts A."/>
            <person name="Barry K."/>
            <person name="Churchill A.C.L."/>
            <person name="Grimwood J."/>
            <person name="Hillman B."/>
            <person name="Milgroom M.G."/>
            <person name="Pangilinan J."/>
            <person name="Smith M."/>
            <person name="Salamov A."/>
            <person name="Schmutz J."/>
            <person name="Yadav J."/>
            <person name="Grigoriev I.V."/>
            <person name="Nuss D."/>
        </authorList>
    </citation>
    <scope>NUCLEOTIDE SEQUENCE</scope>
    <source>
        <strain evidence="4">EP155</strain>
    </source>
</reference>
<dbReference type="PANTHER" id="PTHR10009:SF18">
    <property type="entry name" value="PROTEIN YELLOW-LIKE PROTEIN"/>
    <property type="match status" value="1"/>
</dbReference>
<comment type="subcellular location">
    <subcellularLocation>
        <location evidence="1">Secreted</location>
    </subcellularLocation>
</comment>
<feature type="non-terminal residue" evidence="4">
    <location>
        <position position="1"/>
    </location>
</feature>
<dbReference type="GeneID" id="63832674"/>
<dbReference type="InterPro" id="IPR011042">
    <property type="entry name" value="6-blade_b-propeller_TolB-like"/>
</dbReference>
<feature type="non-terminal residue" evidence="4">
    <location>
        <position position="332"/>
    </location>
</feature>
<evidence type="ECO:0000256" key="2">
    <source>
        <dbReference type="ARBA" id="ARBA00009127"/>
    </source>
</evidence>
<comment type="caution">
    <text evidence="4">The sequence shown here is derived from an EMBL/GenBank/DDBJ whole genome shotgun (WGS) entry which is preliminary data.</text>
</comment>
<dbReference type="Pfam" id="PF03022">
    <property type="entry name" value="MRJP"/>
    <property type="match status" value="1"/>
</dbReference>
<dbReference type="InterPro" id="IPR017996">
    <property type="entry name" value="MRJP/yellow-related"/>
</dbReference>
<dbReference type="AlphaFoldDB" id="A0A9P5CM16"/>
<name>A0A9P5CM16_CRYP1</name>
<dbReference type="OrthoDB" id="7776143at2759"/>
<organism evidence="4 5">
    <name type="scientific">Cryphonectria parasitica (strain ATCC 38755 / EP155)</name>
    <dbReference type="NCBI Taxonomy" id="660469"/>
    <lineage>
        <taxon>Eukaryota</taxon>
        <taxon>Fungi</taxon>
        <taxon>Dikarya</taxon>
        <taxon>Ascomycota</taxon>
        <taxon>Pezizomycotina</taxon>
        <taxon>Sordariomycetes</taxon>
        <taxon>Sordariomycetidae</taxon>
        <taxon>Diaporthales</taxon>
        <taxon>Cryphonectriaceae</taxon>
        <taxon>Cryphonectria-Endothia species complex</taxon>
        <taxon>Cryphonectria</taxon>
    </lineage>
</organism>
<keyword evidence="3" id="KW-0964">Secreted</keyword>
<sequence>DYSVRYDTGTFGPEVEEFHYFFDQWPSGIAQSMHGKSMVSYTRGVDYPYTVGLIENTTYEDAYPSLDINTPSGDLITYIDGVPYGSNDTAALISVSSLYASTDNVIWALDTGRPKLNDSTLALARQGGPKLMGFVGHDGSISSNLTLPVSDDCVREDSYIFEVRFNLLANVTASGAGIAYIVDSPPDSNNTALIMFDLGSGECWRRLVSHPTTLAVQGDVPSYNGVPFYPTTDYRTNGLYGIELSYYGDTLYYHSKSSDYLYSIPTSYLNSPNVTDATATAAIKNLGQKGGKANGMASDSNGMLYLLMPESNAIYLWNTTTGAAEPYVRDPR</sequence>
<gene>
    <name evidence="4" type="ORF">M406DRAFT_219488</name>
</gene>
<dbReference type="Gene3D" id="2.120.10.30">
    <property type="entry name" value="TolB, C-terminal domain"/>
    <property type="match status" value="1"/>
</dbReference>
<evidence type="ECO:0000313" key="5">
    <source>
        <dbReference type="Proteomes" id="UP000803844"/>
    </source>
</evidence>
<protein>
    <submittedName>
        <fullName evidence="4">Uncharacterized protein</fullName>
    </submittedName>
</protein>
<dbReference type="SUPFAM" id="SSF63825">
    <property type="entry name" value="YWTD domain"/>
    <property type="match status" value="1"/>
</dbReference>
<dbReference type="GO" id="GO:0005576">
    <property type="term" value="C:extracellular region"/>
    <property type="evidence" value="ECO:0007669"/>
    <property type="project" value="UniProtKB-SubCell"/>
</dbReference>
<evidence type="ECO:0000256" key="3">
    <source>
        <dbReference type="ARBA" id="ARBA00022525"/>
    </source>
</evidence>
<accession>A0A9P5CM16</accession>